<dbReference type="NCBIfam" id="TIGR00044">
    <property type="entry name" value="YggS family pyridoxal phosphate-dependent enzyme"/>
    <property type="match status" value="1"/>
</dbReference>
<dbReference type="RefSeq" id="WP_087035138.1">
    <property type="nucleotide sequence ID" value="NZ_CP021377.1"/>
</dbReference>
<comment type="function">
    <text evidence="2">Pyridoxal 5'-phosphate (PLP)-binding protein, which is involved in PLP homeostasis.</text>
</comment>
<evidence type="ECO:0000256" key="4">
    <source>
        <dbReference type="RuleBase" id="RU004514"/>
    </source>
</evidence>
<dbReference type="KEGG" id="opf:CBP31_04945"/>
<gene>
    <name evidence="6" type="ORF">CBP31_04945</name>
</gene>
<dbReference type="SUPFAM" id="SSF51419">
    <property type="entry name" value="PLP-binding barrel"/>
    <property type="match status" value="1"/>
</dbReference>
<feature type="domain" description="Alanine racemase N-terminal" evidence="5">
    <location>
        <begin position="13"/>
        <end position="228"/>
    </location>
</feature>
<reference evidence="6 7" key="1">
    <citation type="journal article" date="2014" name="Int. J. Syst. Evol. Microbiol.">
        <title>Oceanisphaera profunda sp. nov., a marine bacterium isolated from deep-sea sediment, and emended description of the genus Oceanisphaera.</title>
        <authorList>
            <person name="Xu Z."/>
            <person name="Zhang X.Y."/>
            <person name="Su H.N."/>
            <person name="Yu Z.C."/>
            <person name="Liu C."/>
            <person name="Li H."/>
            <person name="Chen X.L."/>
            <person name="Song X.Y."/>
            <person name="Xie B.B."/>
            <person name="Qin Q.L."/>
            <person name="Zhou B.C."/>
            <person name="Shi M."/>
            <person name="Huang Y."/>
            <person name="Zhang Y.Z."/>
        </authorList>
    </citation>
    <scope>NUCLEOTIDE SEQUENCE [LARGE SCALE GENOMIC DNA]</scope>
    <source>
        <strain evidence="6 7">SM1222</strain>
    </source>
</reference>
<dbReference type="InterPro" id="IPR029066">
    <property type="entry name" value="PLP-binding_barrel"/>
</dbReference>
<dbReference type="PANTHER" id="PTHR10146:SF14">
    <property type="entry name" value="PYRIDOXAL PHOSPHATE HOMEOSTASIS PROTEIN"/>
    <property type="match status" value="1"/>
</dbReference>
<evidence type="ECO:0000259" key="5">
    <source>
        <dbReference type="Pfam" id="PF01168"/>
    </source>
</evidence>
<dbReference type="Pfam" id="PF01168">
    <property type="entry name" value="Ala_racemase_N"/>
    <property type="match status" value="1"/>
</dbReference>
<dbReference type="AlphaFoldDB" id="A0A1Y0D3E7"/>
<comment type="cofactor">
    <cofactor evidence="3">
        <name>pyridoxal 5'-phosphate</name>
        <dbReference type="ChEBI" id="CHEBI:597326"/>
    </cofactor>
</comment>
<proteinExistence type="inferred from homology"/>
<dbReference type="Proteomes" id="UP000243937">
    <property type="component" value="Chromosome"/>
</dbReference>
<dbReference type="CDD" id="cd06824">
    <property type="entry name" value="PLPDE_III_Yggs_like"/>
    <property type="match status" value="1"/>
</dbReference>
<keyword evidence="7" id="KW-1185">Reference proteome</keyword>
<evidence type="ECO:0000256" key="2">
    <source>
        <dbReference type="HAMAP-Rule" id="MF_02087"/>
    </source>
</evidence>
<dbReference type="InterPro" id="IPR001608">
    <property type="entry name" value="Ala_racemase_N"/>
</dbReference>
<dbReference type="GO" id="GO:0030170">
    <property type="term" value="F:pyridoxal phosphate binding"/>
    <property type="evidence" value="ECO:0007669"/>
    <property type="project" value="UniProtKB-UniRule"/>
</dbReference>
<feature type="modified residue" description="N6-(pyridoxal phosphate)lysine" evidence="2 3">
    <location>
        <position position="36"/>
    </location>
</feature>
<evidence type="ECO:0000313" key="6">
    <source>
        <dbReference type="EMBL" id="ART82050.1"/>
    </source>
</evidence>
<organism evidence="6 7">
    <name type="scientific">Oceanisphaera profunda</name>
    <dbReference type="NCBI Taxonomy" id="1416627"/>
    <lineage>
        <taxon>Bacteria</taxon>
        <taxon>Pseudomonadati</taxon>
        <taxon>Pseudomonadota</taxon>
        <taxon>Gammaproteobacteria</taxon>
        <taxon>Aeromonadales</taxon>
        <taxon>Aeromonadaceae</taxon>
        <taxon>Oceanisphaera</taxon>
    </lineage>
</organism>
<protein>
    <recommendedName>
        <fullName evidence="2">Pyridoxal phosphate homeostasis protein</fullName>
        <shortName evidence="2">PLP homeostasis protein</shortName>
    </recommendedName>
</protein>
<dbReference type="PANTHER" id="PTHR10146">
    <property type="entry name" value="PROLINE SYNTHETASE CO-TRANSCRIBED BACTERIAL HOMOLOG PROTEIN"/>
    <property type="match status" value="1"/>
</dbReference>
<evidence type="ECO:0000313" key="7">
    <source>
        <dbReference type="Proteomes" id="UP000243937"/>
    </source>
</evidence>
<sequence length="230" mass="25102">MNTILQQLQQVHDRIAAATAACQRDAHSVHLLAVSKTKPIADIETAYHAGQRQFGENYVQEAIDKIQALSAPCPDITWHLIGPLQSNKTKPVAEHFDWVQTVERLKIAERLSAQRPAPLAALNICLQVNISREPNKSGVLPEEIPALAAAVTELPQLCLRGLMAIPEATDDHDKLTTQLLELQQLFDRMAQIYPAMDTLSVGMSNDLEVAVACGSTLVRVGTAIFGSRNA</sequence>
<accession>A0A1Y0D3E7</accession>
<dbReference type="FunFam" id="3.20.20.10:FF:000018">
    <property type="entry name" value="Pyridoxal phosphate homeostasis protein"/>
    <property type="match status" value="1"/>
</dbReference>
<name>A0A1Y0D3E7_9GAMM</name>
<dbReference type="OrthoDB" id="9804072at2"/>
<dbReference type="InterPro" id="IPR011078">
    <property type="entry name" value="PyrdxlP_homeostasis"/>
</dbReference>
<dbReference type="EMBL" id="CP021377">
    <property type="protein sequence ID" value="ART82050.1"/>
    <property type="molecule type" value="Genomic_DNA"/>
</dbReference>
<keyword evidence="1 2" id="KW-0663">Pyridoxal phosphate</keyword>
<evidence type="ECO:0000256" key="3">
    <source>
        <dbReference type="PIRSR" id="PIRSR004848-1"/>
    </source>
</evidence>
<dbReference type="Gene3D" id="3.20.20.10">
    <property type="entry name" value="Alanine racemase"/>
    <property type="match status" value="1"/>
</dbReference>
<comment type="similarity">
    <text evidence="2 4">Belongs to the pyridoxal phosphate-binding protein YggS/PROSC family.</text>
</comment>
<evidence type="ECO:0000256" key="1">
    <source>
        <dbReference type="ARBA" id="ARBA00022898"/>
    </source>
</evidence>
<dbReference type="PIRSF" id="PIRSF004848">
    <property type="entry name" value="YBL036c_PLPDEIII"/>
    <property type="match status" value="1"/>
</dbReference>
<dbReference type="HAMAP" id="MF_02087">
    <property type="entry name" value="PLP_homeostasis"/>
    <property type="match status" value="1"/>
</dbReference>